<keyword evidence="3 5" id="KW-0689">Ribosomal protein</keyword>
<dbReference type="Pfam" id="PF01386">
    <property type="entry name" value="Ribosomal_L25p"/>
    <property type="match status" value="1"/>
</dbReference>
<evidence type="ECO:0000256" key="2">
    <source>
        <dbReference type="ARBA" id="ARBA00022884"/>
    </source>
</evidence>
<organism evidence="7 8">
    <name type="scientific">Candidatus Tachikawaea gelatinosa</name>
    <dbReference type="NCBI Taxonomy" id="1410383"/>
    <lineage>
        <taxon>Bacteria</taxon>
        <taxon>Pseudomonadati</taxon>
        <taxon>Pseudomonadota</taxon>
        <taxon>Gammaproteobacteria</taxon>
        <taxon>Enterobacterales</taxon>
        <taxon>Enterobacteriaceae</taxon>
        <taxon>Candidatus Tachikawaea</taxon>
    </lineage>
</organism>
<dbReference type="InterPro" id="IPR020930">
    <property type="entry name" value="Ribosomal_uL5_bac-type"/>
</dbReference>
<evidence type="ECO:0000256" key="4">
    <source>
        <dbReference type="ARBA" id="ARBA00023274"/>
    </source>
</evidence>
<dbReference type="Gene3D" id="2.40.240.10">
    <property type="entry name" value="Ribosomal Protein L25, Chain P"/>
    <property type="match status" value="1"/>
</dbReference>
<gene>
    <name evidence="5 7" type="primary">rplY</name>
    <name evidence="7" type="ORF">TGUWTKB_6170</name>
</gene>
<dbReference type="AlphaFoldDB" id="A0A090BWM0"/>
<feature type="domain" description="Large ribosomal subunit protein bL25 L25" evidence="6">
    <location>
        <begin position="4"/>
        <end position="92"/>
    </location>
</feature>
<evidence type="ECO:0000256" key="1">
    <source>
        <dbReference type="ARBA" id="ARBA00022730"/>
    </source>
</evidence>
<dbReference type="PANTHER" id="PTHR33284">
    <property type="entry name" value="RIBOSOMAL PROTEIN L25/GLN-TRNA SYNTHETASE, ANTI-CODON-BINDING DOMAIN-CONTAINING PROTEIN"/>
    <property type="match status" value="1"/>
</dbReference>
<keyword evidence="1 5" id="KW-0699">rRNA-binding</keyword>
<reference evidence="7 8" key="2">
    <citation type="journal article" date="2014" name="Curr. Biol.">
        <title>Symbiont-Supplemented Maternal Investment Underpinning Host's Ecological Adaptation.</title>
        <authorList>
            <person name="Kaiwa N."/>
            <person name="Hosokawa T."/>
            <person name="Nikoh N."/>
            <person name="Tanahashi M."/>
            <person name="Moriyama M."/>
            <person name="Meng X.Y."/>
            <person name="Maeda T."/>
            <person name="Yamaguchi K."/>
            <person name="Shigenobu S."/>
            <person name="Ito M."/>
            <person name="Fukatsu T."/>
        </authorList>
    </citation>
    <scope>NUCLEOTIDE SEQUENCE [LARGE SCALE GENOMIC DNA]</scope>
    <source>
        <strain evidence="7 8">UwTKB</strain>
    </source>
</reference>
<dbReference type="GO" id="GO:0006412">
    <property type="term" value="P:translation"/>
    <property type="evidence" value="ECO:0007669"/>
    <property type="project" value="UniProtKB-UniRule"/>
</dbReference>
<dbReference type="InterPro" id="IPR020056">
    <property type="entry name" value="Rbsml_bL25/Gln-tRNA_synth_N"/>
</dbReference>
<reference evidence="8" key="1">
    <citation type="submission" date="2013-11" db="EMBL/GenBank/DDBJ databases">
        <title>Symbiont-containing voluminous jelly as an extraordinary maternal gift for overwintering insect nymphs.</title>
        <authorList>
            <person name="Kaiwa N."/>
            <person name="Hosokawa T."/>
            <person name="Nikoh N."/>
            <person name="Meng X.Y."/>
            <person name="Tanahashi M."/>
            <person name="Moriyama M."/>
            <person name="Maeda T."/>
            <person name="Yamaguchi K."/>
            <person name="Shigenobu S."/>
            <person name="Ito M."/>
            <person name="Fukatsu T."/>
        </authorList>
    </citation>
    <scope>NUCLEOTIDE SEQUENCE [LARGE SCALE GENOMIC DNA]</scope>
    <source>
        <strain evidence="8">UwTKB</strain>
    </source>
</reference>
<dbReference type="FunFam" id="2.40.240.10:FF:000002">
    <property type="entry name" value="50S ribosomal protein L25"/>
    <property type="match status" value="1"/>
</dbReference>
<dbReference type="CDD" id="cd00495">
    <property type="entry name" value="Ribosomal_L25_TL5_CTC"/>
    <property type="match status" value="1"/>
</dbReference>
<dbReference type="PANTHER" id="PTHR33284:SF1">
    <property type="entry name" value="RIBOSOMAL PROTEIN L25_GLN-TRNA SYNTHETASE, ANTI-CODON-BINDING DOMAIN-CONTAINING PROTEIN"/>
    <property type="match status" value="1"/>
</dbReference>
<keyword evidence="8" id="KW-1185">Reference proteome</keyword>
<dbReference type="InterPro" id="IPR029751">
    <property type="entry name" value="Ribosomal_L25_dom"/>
</dbReference>
<comment type="subunit">
    <text evidence="5">Part of the 50S ribosomal subunit; part of the 5S rRNA/L5/L18/L25 subcomplex. Contacts the 5S rRNA. Binds to the 5S rRNA independently of L5 and L18.</text>
</comment>
<dbReference type="RefSeq" id="WP_041063430.1">
    <property type="nucleotide sequence ID" value="NZ_AP014521.1"/>
</dbReference>
<dbReference type="InterPro" id="IPR011035">
    <property type="entry name" value="Ribosomal_bL25/Gln-tRNA_synth"/>
</dbReference>
<dbReference type="GO" id="GO:0008097">
    <property type="term" value="F:5S rRNA binding"/>
    <property type="evidence" value="ECO:0007669"/>
    <property type="project" value="InterPro"/>
</dbReference>
<dbReference type="NCBIfam" id="NF004612">
    <property type="entry name" value="PRK05943.1"/>
    <property type="match status" value="1"/>
</dbReference>
<dbReference type="Proteomes" id="UP000031627">
    <property type="component" value="Chromosome"/>
</dbReference>
<dbReference type="EMBL" id="AP014521">
    <property type="protein sequence ID" value="BAP58841.1"/>
    <property type="molecule type" value="Genomic_DNA"/>
</dbReference>
<keyword evidence="4 5" id="KW-0687">Ribonucleoprotein</keyword>
<evidence type="ECO:0000313" key="7">
    <source>
        <dbReference type="EMBL" id="BAP58841.1"/>
    </source>
</evidence>
<evidence type="ECO:0000256" key="5">
    <source>
        <dbReference type="HAMAP-Rule" id="MF_01336"/>
    </source>
</evidence>
<dbReference type="STRING" id="1410383.TGUWTKB_6170"/>
<dbReference type="HOGENOM" id="CLU_137946_0_0_6"/>
<comment type="function">
    <text evidence="5">This is one of the proteins that binds to the 5S RNA in the ribosome where it forms part of the central protuberance.</text>
</comment>
<dbReference type="InterPro" id="IPR020055">
    <property type="entry name" value="Ribosomal_bL25_short"/>
</dbReference>
<comment type="similarity">
    <text evidence="5">Belongs to the bacterial ribosomal protein bL25 family.</text>
</comment>
<keyword evidence="2 5" id="KW-0694">RNA-binding</keyword>
<name>A0A090BWM0_9ENTR</name>
<proteinExistence type="inferred from homology"/>
<evidence type="ECO:0000256" key="3">
    <source>
        <dbReference type="ARBA" id="ARBA00022980"/>
    </source>
</evidence>
<evidence type="ECO:0000259" key="6">
    <source>
        <dbReference type="Pfam" id="PF01386"/>
    </source>
</evidence>
<dbReference type="GO" id="GO:0003735">
    <property type="term" value="F:structural constituent of ribosome"/>
    <property type="evidence" value="ECO:0007669"/>
    <property type="project" value="InterPro"/>
</dbReference>
<protein>
    <recommendedName>
        <fullName evidence="5">Large ribosomal subunit protein bL25</fullName>
    </recommendedName>
</protein>
<accession>A0A090BWM0</accession>
<dbReference type="SUPFAM" id="SSF50715">
    <property type="entry name" value="Ribosomal protein L25-like"/>
    <property type="match status" value="1"/>
</dbReference>
<dbReference type="OrthoDB" id="9806411at2"/>
<dbReference type="HAMAP" id="MF_01336">
    <property type="entry name" value="Ribosomal_bL25"/>
    <property type="match status" value="1"/>
</dbReference>
<dbReference type="GO" id="GO:0022625">
    <property type="term" value="C:cytosolic large ribosomal subunit"/>
    <property type="evidence" value="ECO:0007669"/>
    <property type="project" value="TreeGrafter"/>
</dbReference>
<dbReference type="KEGG" id="sbw:TGUWTKB_6170"/>
<sequence>MITIKAIERNLYGKSASRRLRINNQFPGIIYGNDKKNIGIIVDQKFFMNIQNKSTMYKNFIKIILSDEKTIVVKIKSVQYHPYKPKLQHIDFIRT</sequence>
<evidence type="ECO:0000313" key="8">
    <source>
        <dbReference type="Proteomes" id="UP000031627"/>
    </source>
</evidence>